<protein>
    <recommendedName>
        <fullName evidence="1">G domain-containing protein</fullName>
    </recommendedName>
</protein>
<evidence type="ECO:0000313" key="3">
    <source>
        <dbReference type="Proteomes" id="UP001500822"/>
    </source>
</evidence>
<evidence type="ECO:0000259" key="1">
    <source>
        <dbReference type="Pfam" id="PF01926"/>
    </source>
</evidence>
<accession>A0ABP8ZA67</accession>
<dbReference type="Pfam" id="PF01926">
    <property type="entry name" value="MMR_HSR1"/>
    <property type="match status" value="1"/>
</dbReference>
<comment type="caution">
    <text evidence="2">The sequence shown here is derived from an EMBL/GenBank/DDBJ whole genome shotgun (WGS) entry which is preliminary data.</text>
</comment>
<dbReference type="Gene3D" id="3.40.50.300">
    <property type="entry name" value="P-loop containing nucleotide triphosphate hydrolases"/>
    <property type="match status" value="1"/>
</dbReference>
<dbReference type="RefSeq" id="WP_345313523.1">
    <property type="nucleotide sequence ID" value="NZ_BAABIE010000009.1"/>
</dbReference>
<feature type="domain" description="G" evidence="1">
    <location>
        <begin position="49"/>
        <end position="157"/>
    </location>
</feature>
<dbReference type="CDD" id="cd00882">
    <property type="entry name" value="Ras_like_GTPase"/>
    <property type="match status" value="1"/>
</dbReference>
<dbReference type="EMBL" id="BAABIE010000009">
    <property type="protein sequence ID" value="GAA4750823.1"/>
    <property type="molecule type" value="Genomic_DNA"/>
</dbReference>
<dbReference type="SUPFAM" id="SSF52540">
    <property type="entry name" value="P-loop containing nucleoside triphosphate hydrolases"/>
    <property type="match status" value="1"/>
</dbReference>
<name>A0ABP8ZA67_9ACTN</name>
<reference evidence="3" key="1">
    <citation type="journal article" date="2019" name="Int. J. Syst. Evol. Microbiol.">
        <title>The Global Catalogue of Microorganisms (GCM) 10K type strain sequencing project: providing services to taxonomists for standard genome sequencing and annotation.</title>
        <authorList>
            <consortium name="The Broad Institute Genomics Platform"/>
            <consortium name="The Broad Institute Genome Sequencing Center for Infectious Disease"/>
            <person name="Wu L."/>
            <person name="Ma J."/>
        </authorList>
    </citation>
    <scope>NUCLEOTIDE SEQUENCE [LARGE SCALE GENOMIC DNA]</scope>
    <source>
        <strain evidence="3">JCM 18077</strain>
    </source>
</reference>
<evidence type="ECO:0000313" key="2">
    <source>
        <dbReference type="EMBL" id="GAA4750823.1"/>
    </source>
</evidence>
<gene>
    <name evidence="2" type="ORF">GCM10023217_21760</name>
</gene>
<sequence>MNDLLFHAAPAAVSRLSQRLTALLDQLPSDERSKFLGLLVIDEHERPRMVFTGQYSSGKSTLIRALTNEAAEVVIDSAVATDQVQVFDWDGLVDLVDTPGVQAGLSDHDRLAEDALRSADLVLFAVTVDLFDDGSVEHLRHITEDLRKAPQLVVVITKSRTLHAAAGVREAAVRAALGTFADQVPWVECDAKTYLDGLHENDQLRASRRLEASGMAEVTDAINRIARERGELARFCVPLQQIALAAGEASAALADDPDEQAILTVLARQRRALTNRRGLLESALEREASEFRSACIHAVETLADAAESIEESENPDWSKLDAASDALNTKLSVANQRFTDGVHTVVSSQLADFTSEVREIEASPYAHQLRELEVQGVVEVQAIPADTGMVHDTGRKQRRRPTWGPKAAEHLKGFQKAWGAGDGLKQAAGSSGHQIVYKVGKLAGWNFEPWQAVRWANNIGKFAKAGAFVLPVALEAYAVVSDEREEVRVAKEKLRRRNALVGRVLARCDDIAWSTLTQVRMELDAEFDAAVREIDNVNASVRANQTLRSDLTRDLGAIQSEAIEMLDRLGETS</sequence>
<keyword evidence="3" id="KW-1185">Reference proteome</keyword>
<proteinExistence type="predicted"/>
<organism evidence="2 3">
    <name type="scientific">Gordonia alkaliphila</name>
    <dbReference type="NCBI Taxonomy" id="1053547"/>
    <lineage>
        <taxon>Bacteria</taxon>
        <taxon>Bacillati</taxon>
        <taxon>Actinomycetota</taxon>
        <taxon>Actinomycetes</taxon>
        <taxon>Mycobacteriales</taxon>
        <taxon>Gordoniaceae</taxon>
        <taxon>Gordonia</taxon>
    </lineage>
</organism>
<dbReference type="Proteomes" id="UP001500822">
    <property type="component" value="Unassembled WGS sequence"/>
</dbReference>
<dbReference type="InterPro" id="IPR006073">
    <property type="entry name" value="GTP-bd"/>
</dbReference>
<dbReference type="InterPro" id="IPR027417">
    <property type="entry name" value="P-loop_NTPase"/>
</dbReference>